<sequence length="138" mass="14725">MAVSVPPDDGDDDEAVMVDINTTPLVDVMLVLLIIFLITVPVISVGVPVNLPREQAAPLLGDAGTVILSLDGDGRLFWDDTPLSGFEELQDRLRLVAAAHPAIQLRGDADLPFAAVAKIMDACRQAGLTRLGFVLRPE</sequence>
<dbReference type="GO" id="GO:0005886">
    <property type="term" value="C:plasma membrane"/>
    <property type="evidence" value="ECO:0007669"/>
    <property type="project" value="UniProtKB-SubCell"/>
</dbReference>
<dbReference type="AlphaFoldDB" id="A0A7C9UV73"/>
<evidence type="ECO:0000256" key="1">
    <source>
        <dbReference type="ARBA" id="ARBA00003540"/>
    </source>
</evidence>
<feature type="transmembrane region" description="Helical" evidence="13">
    <location>
        <begin position="28"/>
        <end position="51"/>
    </location>
</feature>
<evidence type="ECO:0000256" key="10">
    <source>
        <dbReference type="ARBA" id="ARBA00022989"/>
    </source>
</evidence>
<keyword evidence="7" id="KW-0997">Cell inner membrane</keyword>
<evidence type="ECO:0000256" key="2">
    <source>
        <dbReference type="ARBA" id="ARBA00004249"/>
    </source>
</evidence>
<keyword evidence="10 13" id="KW-1133">Transmembrane helix</keyword>
<dbReference type="GO" id="GO:0015031">
    <property type="term" value="P:protein transport"/>
    <property type="evidence" value="ECO:0007669"/>
    <property type="project" value="UniProtKB-KW"/>
</dbReference>
<comment type="caution">
    <text evidence="14">The sequence shown here is derived from an EMBL/GenBank/DDBJ whole genome shotgun (WGS) entry which is preliminary data.</text>
</comment>
<evidence type="ECO:0000313" key="15">
    <source>
        <dbReference type="Proteomes" id="UP000480684"/>
    </source>
</evidence>
<name>A0A7C9UV73_9PROT</name>
<keyword evidence="11 13" id="KW-0472">Membrane</keyword>
<keyword evidence="8 12" id="KW-0812">Transmembrane</keyword>
<proteinExistence type="inferred from homology"/>
<dbReference type="Pfam" id="PF02472">
    <property type="entry name" value="ExbD"/>
    <property type="match status" value="1"/>
</dbReference>
<protein>
    <submittedName>
        <fullName evidence="14">Biopolymer transporter ExbD</fullName>
    </submittedName>
</protein>
<keyword evidence="15" id="KW-1185">Reference proteome</keyword>
<comment type="function">
    <text evidence="1">Involved in the TonB-dependent energy-dependent transport of various receptor-bound substrates.</text>
</comment>
<keyword evidence="6" id="KW-1003">Cell membrane</keyword>
<dbReference type="Gene3D" id="3.30.420.270">
    <property type="match status" value="1"/>
</dbReference>
<evidence type="ECO:0000256" key="6">
    <source>
        <dbReference type="ARBA" id="ARBA00022475"/>
    </source>
</evidence>
<evidence type="ECO:0000256" key="3">
    <source>
        <dbReference type="ARBA" id="ARBA00005811"/>
    </source>
</evidence>
<dbReference type="RefSeq" id="WP_163675289.1">
    <property type="nucleotide sequence ID" value="NZ_JAAIYP010000026.1"/>
</dbReference>
<dbReference type="PANTHER" id="PTHR30558:SF12">
    <property type="entry name" value="BIOPOLYMER TRANSPORT PROTEIN EXBD"/>
    <property type="match status" value="1"/>
</dbReference>
<comment type="subunit">
    <text evidence="4">The accessory proteins ExbB and ExbD seem to form a complex with TonB.</text>
</comment>
<evidence type="ECO:0000313" key="14">
    <source>
        <dbReference type="EMBL" id="NFV79252.1"/>
    </source>
</evidence>
<evidence type="ECO:0000256" key="13">
    <source>
        <dbReference type="SAM" id="Phobius"/>
    </source>
</evidence>
<dbReference type="PANTHER" id="PTHR30558">
    <property type="entry name" value="EXBD MEMBRANE COMPONENT OF PMF-DRIVEN MACROMOLECULE IMPORT SYSTEM"/>
    <property type="match status" value="1"/>
</dbReference>
<dbReference type="Proteomes" id="UP000480684">
    <property type="component" value="Unassembled WGS sequence"/>
</dbReference>
<evidence type="ECO:0000256" key="8">
    <source>
        <dbReference type="ARBA" id="ARBA00022692"/>
    </source>
</evidence>
<dbReference type="InterPro" id="IPR003400">
    <property type="entry name" value="ExbD"/>
</dbReference>
<keyword evidence="9 12" id="KW-0653">Protein transport</keyword>
<dbReference type="GO" id="GO:0022857">
    <property type="term" value="F:transmembrane transporter activity"/>
    <property type="evidence" value="ECO:0007669"/>
    <property type="project" value="InterPro"/>
</dbReference>
<evidence type="ECO:0000256" key="4">
    <source>
        <dbReference type="ARBA" id="ARBA00011471"/>
    </source>
</evidence>
<evidence type="ECO:0000256" key="5">
    <source>
        <dbReference type="ARBA" id="ARBA00022448"/>
    </source>
</evidence>
<evidence type="ECO:0000256" key="12">
    <source>
        <dbReference type="RuleBase" id="RU003879"/>
    </source>
</evidence>
<gene>
    <name evidence="14" type="ORF">G4223_03910</name>
</gene>
<reference evidence="14 15" key="1">
    <citation type="submission" date="2020-02" db="EMBL/GenBank/DDBJ databases">
        <authorList>
            <person name="Dziuba M."/>
            <person name="Kuznetsov B."/>
            <person name="Mardanov A."/>
            <person name="Ravin N."/>
            <person name="Grouzdev D."/>
        </authorList>
    </citation>
    <scope>NUCLEOTIDE SEQUENCE [LARGE SCALE GENOMIC DNA]</scope>
    <source>
        <strain evidence="14 15">SpK</strain>
    </source>
</reference>
<evidence type="ECO:0000256" key="11">
    <source>
        <dbReference type="ARBA" id="ARBA00023136"/>
    </source>
</evidence>
<organism evidence="14 15">
    <name type="scientific">Magnetospirillum aberrantis SpK</name>
    <dbReference type="NCBI Taxonomy" id="908842"/>
    <lineage>
        <taxon>Bacteria</taxon>
        <taxon>Pseudomonadati</taxon>
        <taxon>Pseudomonadota</taxon>
        <taxon>Alphaproteobacteria</taxon>
        <taxon>Rhodospirillales</taxon>
        <taxon>Rhodospirillaceae</taxon>
        <taxon>Magnetospirillum</taxon>
    </lineage>
</organism>
<dbReference type="EMBL" id="JAAIYP010000026">
    <property type="protein sequence ID" value="NFV79252.1"/>
    <property type="molecule type" value="Genomic_DNA"/>
</dbReference>
<comment type="subcellular location">
    <subcellularLocation>
        <location evidence="2">Cell inner membrane</location>
        <topology evidence="2">Single-pass type II membrane protein</topology>
    </subcellularLocation>
    <subcellularLocation>
        <location evidence="12">Cell membrane</location>
        <topology evidence="12">Single-pass type II membrane protein</topology>
    </subcellularLocation>
</comment>
<comment type="similarity">
    <text evidence="3 12">Belongs to the ExbD/TolR family.</text>
</comment>
<evidence type="ECO:0000256" key="7">
    <source>
        <dbReference type="ARBA" id="ARBA00022519"/>
    </source>
</evidence>
<evidence type="ECO:0000256" key="9">
    <source>
        <dbReference type="ARBA" id="ARBA00022927"/>
    </source>
</evidence>
<accession>A0A7C9UV73</accession>
<keyword evidence="5 12" id="KW-0813">Transport</keyword>